<evidence type="ECO:0000256" key="1">
    <source>
        <dbReference type="SAM" id="Phobius"/>
    </source>
</evidence>
<name>A0A7W6K4R5_9HYPH</name>
<dbReference type="RefSeq" id="WP_183794362.1">
    <property type="nucleotide sequence ID" value="NZ_JACIDU010000017.1"/>
</dbReference>
<feature type="transmembrane region" description="Helical" evidence="1">
    <location>
        <begin position="14"/>
        <end position="35"/>
    </location>
</feature>
<evidence type="ECO:0000313" key="3">
    <source>
        <dbReference type="Proteomes" id="UP000584824"/>
    </source>
</evidence>
<protein>
    <submittedName>
        <fullName evidence="2">Uncharacterized protein</fullName>
    </submittedName>
</protein>
<evidence type="ECO:0000313" key="2">
    <source>
        <dbReference type="EMBL" id="MBB4105148.1"/>
    </source>
</evidence>
<gene>
    <name evidence="2" type="ORF">GGQ66_003731</name>
</gene>
<keyword evidence="1" id="KW-1133">Transmembrane helix</keyword>
<reference evidence="2 3" key="1">
    <citation type="submission" date="2020-08" db="EMBL/GenBank/DDBJ databases">
        <title>Genomic Encyclopedia of Type Strains, Phase IV (KMG-IV): sequencing the most valuable type-strain genomes for metagenomic binning, comparative biology and taxonomic classification.</title>
        <authorList>
            <person name="Goeker M."/>
        </authorList>
    </citation>
    <scope>NUCLEOTIDE SEQUENCE [LARGE SCALE GENOMIC DNA]</scope>
    <source>
        <strain evidence="2 3">DSM 26385</strain>
    </source>
</reference>
<accession>A0A7W6K4R5</accession>
<dbReference type="EMBL" id="JACIDU010000017">
    <property type="protein sequence ID" value="MBB4105148.1"/>
    <property type="molecule type" value="Genomic_DNA"/>
</dbReference>
<comment type="caution">
    <text evidence="2">The sequence shown here is derived from an EMBL/GenBank/DDBJ whole genome shotgun (WGS) entry which is preliminary data.</text>
</comment>
<proteinExistence type="predicted"/>
<sequence length="54" mass="5952">MTTITEQTFWFRPLAIVAGSAVAMALAALVFAAWMRYGPEIFLVLSDNGISWCL</sequence>
<keyword evidence="3" id="KW-1185">Reference proteome</keyword>
<keyword evidence="1" id="KW-0812">Transmembrane</keyword>
<dbReference type="AlphaFoldDB" id="A0A7W6K4R5"/>
<dbReference type="Proteomes" id="UP000584824">
    <property type="component" value="Unassembled WGS sequence"/>
</dbReference>
<organism evidence="2 3">
    <name type="scientific">Allorhizobium borbori</name>
    <dbReference type="NCBI Taxonomy" id="485907"/>
    <lineage>
        <taxon>Bacteria</taxon>
        <taxon>Pseudomonadati</taxon>
        <taxon>Pseudomonadota</taxon>
        <taxon>Alphaproteobacteria</taxon>
        <taxon>Hyphomicrobiales</taxon>
        <taxon>Rhizobiaceae</taxon>
        <taxon>Rhizobium/Agrobacterium group</taxon>
        <taxon>Allorhizobium</taxon>
    </lineage>
</organism>
<keyword evidence="1" id="KW-0472">Membrane</keyword>